<reference evidence="1" key="1">
    <citation type="submission" date="2016-02" db="EMBL/GenBank/DDBJ databases">
        <title>WGS assembly of Manihot esculenta.</title>
        <authorList>
            <person name="Bredeson J.V."/>
            <person name="Prochnik S.E."/>
            <person name="Lyons J.B."/>
            <person name="Schmutz J."/>
            <person name="Grimwood J."/>
            <person name="Vrebalov J."/>
            <person name="Bart R.S."/>
            <person name="Amuge T."/>
            <person name="Ferguson M.E."/>
            <person name="Green R."/>
            <person name="Putnam N."/>
            <person name="Stites J."/>
            <person name="Rounsley S."/>
            <person name="Rokhsar D.S."/>
        </authorList>
    </citation>
    <scope>NUCLEOTIDE SEQUENCE [LARGE SCALE GENOMIC DNA]</scope>
    <source>
        <tissue evidence="1">Leaf</tissue>
    </source>
</reference>
<proteinExistence type="predicted"/>
<dbReference type="EMBL" id="CM004387">
    <property type="protein sequence ID" value="OAY62219.1"/>
    <property type="molecule type" value="Genomic_DNA"/>
</dbReference>
<sequence length="35" mass="3945">MPIETLDNWAAPPQTSPRLEALCRLCLHTKSPVRV</sequence>
<accession>A0A2C9WNW8</accession>
<name>A0A2C9WNW8_MANES</name>
<evidence type="ECO:0000313" key="1">
    <source>
        <dbReference type="EMBL" id="OAY62219.1"/>
    </source>
</evidence>
<dbReference type="AlphaFoldDB" id="A0A2C9WNW8"/>
<gene>
    <name evidence="1" type="ORF">MANES_01G250900</name>
</gene>
<organism evidence="1">
    <name type="scientific">Manihot esculenta</name>
    <name type="common">Cassava</name>
    <name type="synonym">Jatropha manihot</name>
    <dbReference type="NCBI Taxonomy" id="3983"/>
    <lineage>
        <taxon>Eukaryota</taxon>
        <taxon>Viridiplantae</taxon>
        <taxon>Streptophyta</taxon>
        <taxon>Embryophyta</taxon>
        <taxon>Tracheophyta</taxon>
        <taxon>Spermatophyta</taxon>
        <taxon>Magnoliopsida</taxon>
        <taxon>eudicotyledons</taxon>
        <taxon>Gunneridae</taxon>
        <taxon>Pentapetalae</taxon>
        <taxon>rosids</taxon>
        <taxon>fabids</taxon>
        <taxon>Malpighiales</taxon>
        <taxon>Euphorbiaceae</taxon>
        <taxon>Crotonoideae</taxon>
        <taxon>Manihoteae</taxon>
        <taxon>Manihot</taxon>
    </lineage>
</organism>
<protein>
    <submittedName>
        <fullName evidence="1">Uncharacterized protein</fullName>
    </submittedName>
</protein>